<dbReference type="EMBL" id="JBHTKR010000003">
    <property type="protein sequence ID" value="MFD1194520.1"/>
    <property type="molecule type" value="Genomic_DNA"/>
</dbReference>
<evidence type="ECO:0000313" key="2">
    <source>
        <dbReference type="EMBL" id="MFD1194520.1"/>
    </source>
</evidence>
<accession>A0ABW3TBF7</accession>
<dbReference type="RefSeq" id="WP_380790094.1">
    <property type="nucleotide sequence ID" value="NZ_JBHTKR010000003.1"/>
</dbReference>
<proteinExistence type="predicted"/>
<evidence type="ECO:0000256" key="1">
    <source>
        <dbReference type="SAM" id="Phobius"/>
    </source>
</evidence>
<dbReference type="Proteomes" id="UP001597151">
    <property type="component" value="Unassembled WGS sequence"/>
</dbReference>
<comment type="caution">
    <text evidence="2">The sequence shown here is derived from an EMBL/GenBank/DDBJ whole genome shotgun (WGS) entry which is preliminary data.</text>
</comment>
<sequence length="162" mass="17725">MSYRRYIRLLGALTGLVYAALLGVGLIWLVPAGGGQLPPDTWITGYDEARLSGWLAALTDGGRALYLGPIGWLDTLFPPLLGLLLASAIWRLGRGWLAMVPFLYTATDLWENAVLAGILRSNDASLADHASSLTQGKFALLGLALALLWMVWRDHRRNGPYY</sequence>
<keyword evidence="1" id="KW-0812">Transmembrane</keyword>
<keyword evidence="1" id="KW-0472">Membrane</keyword>
<feature type="transmembrane region" description="Helical" evidence="1">
    <location>
        <begin position="102"/>
        <end position="121"/>
    </location>
</feature>
<feature type="transmembrane region" description="Helical" evidence="1">
    <location>
        <begin position="7"/>
        <end position="30"/>
    </location>
</feature>
<keyword evidence="3" id="KW-1185">Reference proteome</keyword>
<feature type="transmembrane region" description="Helical" evidence="1">
    <location>
        <begin position="70"/>
        <end position="90"/>
    </location>
</feature>
<organism evidence="2 3">
    <name type="scientific">Seohaeicola saemankumensis</name>
    <dbReference type="NCBI Taxonomy" id="481181"/>
    <lineage>
        <taxon>Bacteria</taxon>
        <taxon>Pseudomonadati</taxon>
        <taxon>Pseudomonadota</taxon>
        <taxon>Alphaproteobacteria</taxon>
        <taxon>Rhodobacterales</taxon>
        <taxon>Roseobacteraceae</taxon>
        <taxon>Seohaeicola</taxon>
    </lineage>
</organism>
<name>A0ABW3TBF7_9RHOB</name>
<reference evidence="3" key="1">
    <citation type="journal article" date="2019" name="Int. J. Syst. Evol. Microbiol.">
        <title>The Global Catalogue of Microorganisms (GCM) 10K type strain sequencing project: providing services to taxonomists for standard genome sequencing and annotation.</title>
        <authorList>
            <consortium name="The Broad Institute Genomics Platform"/>
            <consortium name="The Broad Institute Genome Sequencing Center for Infectious Disease"/>
            <person name="Wu L."/>
            <person name="Ma J."/>
        </authorList>
    </citation>
    <scope>NUCLEOTIDE SEQUENCE [LARGE SCALE GENOMIC DNA]</scope>
    <source>
        <strain evidence="3">CCUG 55328</strain>
    </source>
</reference>
<protein>
    <submittedName>
        <fullName evidence="2">Uncharacterized protein</fullName>
    </submittedName>
</protein>
<feature type="transmembrane region" description="Helical" evidence="1">
    <location>
        <begin position="133"/>
        <end position="152"/>
    </location>
</feature>
<gene>
    <name evidence="2" type="ORF">ACFQ3C_07550</name>
</gene>
<evidence type="ECO:0000313" key="3">
    <source>
        <dbReference type="Proteomes" id="UP001597151"/>
    </source>
</evidence>
<keyword evidence="1" id="KW-1133">Transmembrane helix</keyword>